<gene>
    <name evidence="2" type="ORF">CONPUDRAFT_157204</name>
</gene>
<reference evidence="3" key="1">
    <citation type="journal article" date="2012" name="Science">
        <title>The Paleozoic origin of enzymatic lignin decomposition reconstructed from 31 fungal genomes.</title>
        <authorList>
            <person name="Floudas D."/>
            <person name="Binder M."/>
            <person name="Riley R."/>
            <person name="Barry K."/>
            <person name="Blanchette R.A."/>
            <person name="Henrissat B."/>
            <person name="Martinez A.T."/>
            <person name="Otillar R."/>
            <person name="Spatafora J.W."/>
            <person name="Yadav J.S."/>
            <person name="Aerts A."/>
            <person name="Benoit I."/>
            <person name="Boyd A."/>
            <person name="Carlson A."/>
            <person name="Copeland A."/>
            <person name="Coutinho P.M."/>
            <person name="de Vries R.P."/>
            <person name="Ferreira P."/>
            <person name="Findley K."/>
            <person name="Foster B."/>
            <person name="Gaskell J."/>
            <person name="Glotzer D."/>
            <person name="Gorecki P."/>
            <person name="Heitman J."/>
            <person name="Hesse C."/>
            <person name="Hori C."/>
            <person name="Igarashi K."/>
            <person name="Jurgens J.A."/>
            <person name="Kallen N."/>
            <person name="Kersten P."/>
            <person name="Kohler A."/>
            <person name="Kuees U."/>
            <person name="Kumar T.K.A."/>
            <person name="Kuo A."/>
            <person name="LaButti K."/>
            <person name="Larrondo L.F."/>
            <person name="Lindquist E."/>
            <person name="Ling A."/>
            <person name="Lombard V."/>
            <person name="Lucas S."/>
            <person name="Lundell T."/>
            <person name="Martin R."/>
            <person name="McLaughlin D.J."/>
            <person name="Morgenstern I."/>
            <person name="Morin E."/>
            <person name="Murat C."/>
            <person name="Nagy L.G."/>
            <person name="Nolan M."/>
            <person name="Ohm R.A."/>
            <person name="Patyshakuliyeva A."/>
            <person name="Rokas A."/>
            <person name="Ruiz-Duenas F.J."/>
            <person name="Sabat G."/>
            <person name="Salamov A."/>
            <person name="Samejima M."/>
            <person name="Schmutz J."/>
            <person name="Slot J.C."/>
            <person name="St John F."/>
            <person name="Stenlid J."/>
            <person name="Sun H."/>
            <person name="Sun S."/>
            <person name="Syed K."/>
            <person name="Tsang A."/>
            <person name="Wiebenga A."/>
            <person name="Young D."/>
            <person name="Pisabarro A."/>
            <person name="Eastwood D.C."/>
            <person name="Martin F."/>
            <person name="Cullen D."/>
            <person name="Grigoriev I.V."/>
            <person name="Hibbett D.S."/>
        </authorList>
    </citation>
    <scope>NUCLEOTIDE SEQUENCE [LARGE SCALE GENOMIC DNA]</scope>
    <source>
        <strain evidence="3">RWD-64-598 SS2</strain>
    </source>
</reference>
<evidence type="ECO:0000313" key="3">
    <source>
        <dbReference type="Proteomes" id="UP000053558"/>
    </source>
</evidence>
<protein>
    <submittedName>
        <fullName evidence="2">Uncharacterized protein</fullName>
    </submittedName>
</protein>
<keyword evidence="1" id="KW-0732">Signal</keyword>
<dbReference type="KEGG" id="cput:CONPUDRAFT_157204"/>
<dbReference type="GeneID" id="19203725"/>
<organism evidence="2 3">
    <name type="scientific">Coniophora puteana (strain RWD-64-598)</name>
    <name type="common">Brown rot fungus</name>
    <dbReference type="NCBI Taxonomy" id="741705"/>
    <lineage>
        <taxon>Eukaryota</taxon>
        <taxon>Fungi</taxon>
        <taxon>Dikarya</taxon>
        <taxon>Basidiomycota</taxon>
        <taxon>Agaricomycotina</taxon>
        <taxon>Agaricomycetes</taxon>
        <taxon>Agaricomycetidae</taxon>
        <taxon>Boletales</taxon>
        <taxon>Coniophorineae</taxon>
        <taxon>Coniophoraceae</taxon>
        <taxon>Coniophora</taxon>
    </lineage>
</organism>
<dbReference type="RefSeq" id="XP_007772306.1">
    <property type="nucleotide sequence ID" value="XM_007774116.1"/>
</dbReference>
<dbReference type="Proteomes" id="UP000053558">
    <property type="component" value="Unassembled WGS sequence"/>
</dbReference>
<feature type="chain" id="PRO_5024466425" evidence="1">
    <location>
        <begin position="24"/>
        <end position="111"/>
    </location>
</feature>
<evidence type="ECO:0000313" key="2">
    <source>
        <dbReference type="EMBL" id="EIW78039.1"/>
    </source>
</evidence>
<feature type="signal peptide" evidence="1">
    <location>
        <begin position="1"/>
        <end position="23"/>
    </location>
</feature>
<comment type="caution">
    <text evidence="2">The sequence shown here is derived from an EMBL/GenBank/DDBJ whole genome shotgun (WGS) entry which is preliminary data.</text>
</comment>
<evidence type="ECO:0000256" key="1">
    <source>
        <dbReference type="SAM" id="SignalP"/>
    </source>
</evidence>
<dbReference type="EMBL" id="JH711583">
    <property type="protein sequence ID" value="EIW78039.1"/>
    <property type="molecule type" value="Genomic_DNA"/>
</dbReference>
<name>A0A5M3MFK0_CONPW</name>
<proteinExistence type="predicted"/>
<dbReference type="AlphaFoldDB" id="A0A5M3MFK0"/>
<accession>A0A5M3MFK0</accession>
<keyword evidence="3" id="KW-1185">Reference proteome</keyword>
<sequence length="111" mass="11381">MHFTFSAILAIAGASFVAASVDAQWSFDIYQTNDCSDGLPPLSQSGSGKTCSPQPEFGFFGVKVHSAGGCTINFVGEGCSDVLTNSPGKIPADGKCHPLPSGTTSYAVVCN</sequence>